<comment type="catalytic activity">
    <reaction evidence="17">
        <text>5-phospho-beta-D-ribosylamine + glycine + ATP = N(1)-(5-phospho-beta-D-ribosyl)glycinamide + ADP + phosphate + H(+)</text>
        <dbReference type="Rhea" id="RHEA:17453"/>
        <dbReference type="ChEBI" id="CHEBI:15378"/>
        <dbReference type="ChEBI" id="CHEBI:30616"/>
        <dbReference type="ChEBI" id="CHEBI:43474"/>
        <dbReference type="ChEBI" id="CHEBI:57305"/>
        <dbReference type="ChEBI" id="CHEBI:58681"/>
        <dbReference type="ChEBI" id="CHEBI:143788"/>
        <dbReference type="ChEBI" id="CHEBI:456216"/>
        <dbReference type="EC" id="6.3.4.13"/>
    </reaction>
</comment>
<dbReference type="Gene3D" id="3.30.1490.20">
    <property type="entry name" value="ATP-grasp fold, A domain"/>
    <property type="match status" value="1"/>
</dbReference>
<dbReference type="InterPro" id="IPR020559">
    <property type="entry name" value="PRibGlycinamide_synth_CS"/>
</dbReference>
<keyword evidence="9 17" id="KW-0658">Purine biosynthesis</keyword>
<evidence type="ECO:0000256" key="4">
    <source>
        <dbReference type="ARBA" id="ARBA00013255"/>
    </source>
</evidence>
<keyword evidence="11" id="KW-0460">Magnesium</keyword>
<keyword evidence="7" id="KW-0479">Metal-binding</keyword>
<dbReference type="PANTHER" id="PTHR43472:SF1">
    <property type="entry name" value="PHOSPHORIBOSYLAMINE--GLYCINE LIGASE, CHLOROPLASTIC"/>
    <property type="match status" value="1"/>
</dbReference>
<dbReference type="Pfam" id="PF01071">
    <property type="entry name" value="GARS_A"/>
    <property type="match status" value="1"/>
</dbReference>
<gene>
    <name evidence="17 20" type="primary">purD</name>
    <name evidence="20" type="ORF">EGJ28_00140</name>
</gene>
<protein>
    <recommendedName>
        <fullName evidence="5 17">Phosphoribosylamine--glycine ligase</fullName>
        <ecNumber evidence="4 17">6.3.4.13</ecNumber>
    </recommendedName>
    <alternativeName>
        <fullName evidence="16 17">GARS</fullName>
    </alternativeName>
    <alternativeName>
        <fullName evidence="14 17">Glycinamide ribonucleotide synthetase</fullName>
    </alternativeName>
    <alternativeName>
        <fullName evidence="15 17">Phosphoribosylglycinamide synthetase</fullName>
    </alternativeName>
</protein>
<evidence type="ECO:0000256" key="1">
    <source>
        <dbReference type="ARBA" id="ARBA00001936"/>
    </source>
</evidence>
<dbReference type="InterPro" id="IPR011054">
    <property type="entry name" value="Rudment_hybrid_motif"/>
</dbReference>
<evidence type="ECO:0000256" key="12">
    <source>
        <dbReference type="ARBA" id="ARBA00023211"/>
    </source>
</evidence>
<dbReference type="GO" id="GO:0046872">
    <property type="term" value="F:metal ion binding"/>
    <property type="evidence" value="ECO:0007669"/>
    <property type="project" value="UniProtKB-KW"/>
</dbReference>
<evidence type="ECO:0000256" key="17">
    <source>
        <dbReference type="HAMAP-Rule" id="MF_00138"/>
    </source>
</evidence>
<evidence type="ECO:0000313" key="21">
    <source>
        <dbReference type="Proteomes" id="UP000276506"/>
    </source>
</evidence>
<organism evidence="20 21">
    <name type="scientific">Stutzerimonas xanthomarina</name>
    <dbReference type="NCBI Taxonomy" id="271420"/>
    <lineage>
        <taxon>Bacteria</taxon>
        <taxon>Pseudomonadati</taxon>
        <taxon>Pseudomonadota</taxon>
        <taxon>Gammaproteobacteria</taxon>
        <taxon>Pseudomonadales</taxon>
        <taxon>Pseudomonadaceae</taxon>
        <taxon>Stutzerimonas</taxon>
    </lineage>
</organism>
<comment type="pathway">
    <text evidence="3 17">Purine metabolism; IMP biosynthesis via de novo pathway; N(1)-(5-phospho-D-ribosyl)glycinamide from 5-phospho-alpha-D-ribose 1-diphosphate: step 2/2.</text>
</comment>
<accession>A0A427EBC6</accession>
<reference evidence="20 21" key="1">
    <citation type="submission" date="2018-10" db="EMBL/GenBank/DDBJ databases">
        <title>Transmission dynamics of multidrug resistant bacteria on intensive care unit surfaces.</title>
        <authorList>
            <person name="D'Souza A.W."/>
            <person name="Potter R.F."/>
            <person name="Wallace M."/>
            <person name="Shupe A."/>
            <person name="Patel S."/>
            <person name="Sun S."/>
            <person name="Gul D."/>
            <person name="Kwon J.H."/>
            <person name="Andleeb S."/>
            <person name="Burnham C.-A.D."/>
            <person name="Dantas G."/>
        </authorList>
    </citation>
    <scope>NUCLEOTIDE SEQUENCE [LARGE SCALE GENOMIC DNA]</scope>
    <source>
        <strain evidence="20 21">PX_177</strain>
    </source>
</reference>
<dbReference type="PANTHER" id="PTHR43472">
    <property type="entry name" value="PHOSPHORIBOSYLAMINE--GLYCINE LIGASE"/>
    <property type="match status" value="1"/>
</dbReference>
<dbReference type="SUPFAM" id="SSF56059">
    <property type="entry name" value="Glutathione synthetase ATP-binding domain-like"/>
    <property type="match status" value="1"/>
</dbReference>
<evidence type="ECO:0000256" key="18">
    <source>
        <dbReference type="PROSITE-ProRule" id="PRU00409"/>
    </source>
</evidence>
<sequence>MNVLIIGSGGREHALAWKVAQDKRVEKVFVAPGNAGTATEAKCENVAIDVLAIEQLADFAAANVQLTIVGPEAPLVKGVVDLFRSRGLDIFGPTAAAAQLEGSKAFTKDFLARQNIPTADYQNFTEVEPALAYLREKGAPIVIKADGLAAGKGVIVAMTLAEAEEAVRDMLSGNAFGDAGARVVIEEFLDGEEASFIVMVDGENVLPMATSQDHKRVGDGDSGPNTGGMGAYSPAPVVTADVHKRVMDEVIYPTVRGMAAEGNVYTGFLYAGLMIDKAGQPKVIEFNCRFGDPETQPIMVRLESSLVLLVEAALAKALNKVEATWDPRPTVGVVLAAGGYPGDYAKGDVIEGLDDAAALDGKVFHAGTALNDQGQVVTAGGRVLCATAIGRTVSEAQQQAYRLAEKIHWNGCFYRKDIGYRAISRELGDS</sequence>
<evidence type="ECO:0000256" key="7">
    <source>
        <dbReference type="ARBA" id="ARBA00022723"/>
    </source>
</evidence>
<dbReference type="InterPro" id="IPR011761">
    <property type="entry name" value="ATP-grasp"/>
</dbReference>
<evidence type="ECO:0000256" key="3">
    <source>
        <dbReference type="ARBA" id="ARBA00005174"/>
    </source>
</evidence>
<dbReference type="Gene3D" id="3.40.50.20">
    <property type="match status" value="1"/>
</dbReference>
<dbReference type="FunFam" id="3.30.1490.20:FF:000006">
    <property type="entry name" value="phosphoribosylamine--glycine ligase, chloroplastic-like"/>
    <property type="match status" value="1"/>
</dbReference>
<dbReference type="SUPFAM" id="SSF52440">
    <property type="entry name" value="PreATP-grasp domain"/>
    <property type="match status" value="1"/>
</dbReference>
<dbReference type="Gene3D" id="3.90.600.10">
    <property type="entry name" value="Phosphoribosylglycinamide synthetase, C-terminal domain"/>
    <property type="match status" value="1"/>
</dbReference>
<comment type="caution">
    <text evidence="20">The sequence shown here is derived from an EMBL/GenBank/DDBJ whole genome shotgun (WGS) entry which is preliminary data.</text>
</comment>
<evidence type="ECO:0000256" key="16">
    <source>
        <dbReference type="ARBA" id="ARBA00079592"/>
    </source>
</evidence>
<dbReference type="GO" id="GO:0005524">
    <property type="term" value="F:ATP binding"/>
    <property type="evidence" value="ECO:0007669"/>
    <property type="project" value="UniProtKB-UniRule"/>
</dbReference>
<dbReference type="GO" id="GO:0006189">
    <property type="term" value="P:'de novo' IMP biosynthetic process"/>
    <property type="evidence" value="ECO:0007669"/>
    <property type="project" value="UniProtKB-UniRule"/>
</dbReference>
<dbReference type="AlphaFoldDB" id="A0A427EBC6"/>
<dbReference type="GO" id="GO:0009113">
    <property type="term" value="P:purine nucleobase biosynthetic process"/>
    <property type="evidence" value="ECO:0007669"/>
    <property type="project" value="InterPro"/>
</dbReference>
<keyword evidence="12" id="KW-0464">Manganese</keyword>
<dbReference type="UniPathway" id="UPA00074">
    <property type="reaction ID" value="UER00125"/>
</dbReference>
<dbReference type="EC" id="6.3.4.13" evidence="4 17"/>
<proteinExistence type="inferred from homology"/>
<evidence type="ECO:0000256" key="11">
    <source>
        <dbReference type="ARBA" id="ARBA00022842"/>
    </source>
</evidence>
<dbReference type="InterPro" id="IPR020560">
    <property type="entry name" value="PRibGlycinamide_synth_C-dom"/>
</dbReference>
<dbReference type="EMBL" id="RHQL01000001">
    <property type="protein sequence ID" value="RRV13822.1"/>
    <property type="molecule type" value="Genomic_DNA"/>
</dbReference>
<evidence type="ECO:0000259" key="19">
    <source>
        <dbReference type="PROSITE" id="PS50975"/>
    </source>
</evidence>
<feature type="domain" description="ATP-grasp" evidence="19">
    <location>
        <begin position="108"/>
        <end position="315"/>
    </location>
</feature>
<dbReference type="Proteomes" id="UP000276506">
    <property type="component" value="Unassembled WGS sequence"/>
</dbReference>
<evidence type="ECO:0000256" key="14">
    <source>
        <dbReference type="ARBA" id="ARBA00042242"/>
    </source>
</evidence>
<keyword evidence="8 18" id="KW-0547">Nucleotide-binding</keyword>
<dbReference type="GO" id="GO:0004637">
    <property type="term" value="F:phosphoribosylamine-glycine ligase activity"/>
    <property type="evidence" value="ECO:0007669"/>
    <property type="project" value="UniProtKB-UniRule"/>
</dbReference>
<evidence type="ECO:0000256" key="8">
    <source>
        <dbReference type="ARBA" id="ARBA00022741"/>
    </source>
</evidence>
<dbReference type="SUPFAM" id="SSF51246">
    <property type="entry name" value="Rudiment single hybrid motif"/>
    <property type="match status" value="1"/>
</dbReference>
<evidence type="ECO:0000256" key="10">
    <source>
        <dbReference type="ARBA" id="ARBA00022840"/>
    </source>
</evidence>
<dbReference type="FunFam" id="3.90.600.10:FF:000001">
    <property type="entry name" value="Trifunctional purine biosynthetic protein adenosine-3"/>
    <property type="match status" value="1"/>
</dbReference>
<dbReference type="FunFam" id="3.40.50.20:FF:000006">
    <property type="entry name" value="Phosphoribosylamine--glycine ligase, chloroplastic"/>
    <property type="match status" value="1"/>
</dbReference>
<dbReference type="SMART" id="SM01209">
    <property type="entry name" value="GARS_A"/>
    <property type="match status" value="1"/>
</dbReference>
<comment type="cofactor">
    <cofactor evidence="2">
        <name>Mg(2+)</name>
        <dbReference type="ChEBI" id="CHEBI:18420"/>
    </cofactor>
</comment>
<evidence type="ECO:0000256" key="6">
    <source>
        <dbReference type="ARBA" id="ARBA00022598"/>
    </source>
</evidence>
<dbReference type="PROSITE" id="PS50975">
    <property type="entry name" value="ATP_GRASP"/>
    <property type="match status" value="1"/>
</dbReference>
<evidence type="ECO:0000256" key="5">
    <source>
        <dbReference type="ARBA" id="ARBA00020605"/>
    </source>
</evidence>
<dbReference type="InterPro" id="IPR020561">
    <property type="entry name" value="PRibGlycinamid_synth_ATP-grasp"/>
</dbReference>
<dbReference type="Pfam" id="PF02844">
    <property type="entry name" value="GARS_N"/>
    <property type="match status" value="1"/>
</dbReference>
<keyword evidence="10 18" id="KW-0067">ATP-binding</keyword>
<evidence type="ECO:0000313" key="20">
    <source>
        <dbReference type="EMBL" id="RRV13822.1"/>
    </source>
</evidence>
<dbReference type="InterPro" id="IPR016185">
    <property type="entry name" value="PreATP-grasp_dom_sf"/>
</dbReference>
<dbReference type="HAMAP" id="MF_00138">
    <property type="entry name" value="GARS"/>
    <property type="match status" value="1"/>
</dbReference>
<name>A0A427EBC6_9GAMM</name>
<evidence type="ECO:0000256" key="15">
    <source>
        <dbReference type="ARBA" id="ARBA00042864"/>
    </source>
</evidence>
<dbReference type="InterPro" id="IPR013815">
    <property type="entry name" value="ATP_grasp_subdomain_1"/>
</dbReference>
<dbReference type="Gene3D" id="3.30.470.20">
    <property type="entry name" value="ATP-grasp fold, B domain"/>
    <property type="match status" value="1"/>
</dbReference>
<dbReference type="RefSeq" id="WP_125875403.1">
    <property type="nucleotide sequence ID" value="NZ_RHQL01000001.1"/>
</dbReference>
<keyword evidence="6 17" id="KW-0436">Ligase</keyword>
<evidence type="ECO:0000256" key="2">
    <source>
        <dbReference type="ARBA" id="ARBA00001946"/>
    </source>
</evidence>
<evidence type="ECO:0000256" key="9">
    <source>
        <dbReference type="ARBA" id="ARBA00022755"/>
    </source>
</evidence>
<dbReference type="SMART" id="SM01210">
    <property type="entry name" value="GARS_C"/>
    <property type="match status" value="1"/>
</dbReference>
<dbReference type="InterPro" id="IPR037123">
    <property type="entry name" value="PRibGlycinamide_synth_C_sf"/>
</dbReference>
<dbReference type="InterPro" id="IPR020562">
    <property type="entry name" value="PRibGlycinamide_synth_N"/>
</dbReference>
<dbReference type="PROSITE" id="PS00184">
    <property type="entry name" value="GARS"/>
    <property type="match status" value="1"/>
</dbReference>
<evidence type="ECO:0000256" key="13">
    <source>
        <dbReference type="ARBA" id="ARBA00038345"/>
    </source>
</evidence>
<comment type="similarity">
    <text evidence="13 17">Belongs to the GARS family.</text>
</comment>
<comment type="cofactor">
    <cofactor evidence="1">
        <name>Mn(2+)</name>
        <dbReference type="ChEBI" id="CHEBI:29035"/>
    </cofactor>
</comment>
<dbReference type="Pfam" id="PF02843">
    <property type="entry name" value="GARS_C"/>
    <property type="match status" value="1"/>
</dbReference>
<dbReference type="NCBIfam" id="TIGR00877">
    <property type="entry name" value="purD"/>
    <property type="match status" value="1"/>
</dbReference>
<dbReference type="InterPro" id="IPR000115">
    <property type="entry name" value="PRibGlycinamide_synth"/>
</dbReference>
<dbReference type="FunFam" id="3.30.470.20:FF:000031">
    <property type="entry name" value="Phosphoribosylamine--glycine ligase"/>
    <property type="match status" value="1"/>
</dbReference>